<feature type="region of interest" description="Disordered" evidence="1">
    <location>
        <begin position="239"/>
        <end position="261"/>
    </location>
</feature>
<dbReference type="Gene3D" id="2.160.20.120">
    <property type="match status" value="1"/>
</dbReference>
<dbReference type="RefSeq" id="WP_275685247.1">
    <property type="nucleotide sequence ID" value="NZ_JAJLJH010000012.1"/>
</dbReference>
<evidence type="ECO:0000259" key="3">
    <source>
        <dbReference type="Pfam" id="PF10988"/>
    </source>
</evidence>
<feature type="signal peptide" evidence="2">
    <location>
        <begin position="1"/>
        <end position="34"/>
    </location>
</feature>
<dbReference type="PANTHER" id="PTHR39200:SF1">
    <property type="entry name" value="AUTO-TRANSPORTER ADHESIN HEAD GIN DOMAIN-CONTAINING PROTEIN-RELATED"/>
    <property type="match status" value="1"/>
</dbReference>
<name>A0A9X1YND9_9BURK</name>
<dbReference type="PANTHER" id="PTHR39200">
    <property type="entry name" value="HYPOTHETICAL EXPORTED PROTEIN"/>
    <property type="match status" value="1"/>
</dbReference>
<sequence>MRRFTANATHLVATLAVTAAAVLTAFSMPLPAHAVTITLSNGDGNAVSGSGKEVSVTRQIGAFSVLRLDSSVDVHAHQGATPSVTVHADDNIEPLVETVVEGDKLVVRLKKGASFRAHHEVFVDVVFTSLTAAQQHGSGDLQIDQLTAPKFESSIAGSGDLKIDHAQLGQFALSVAGSGDVMISGSADEARFGVAGSGDINARNFTAKRVSVSISGSGDAHVNATEALEAKVAGSGDITYAGHPHDVSRRVSGSGSIEAAN</sequence>
<gene>
    <name evidence="4" type="ORF">LPC04_26085</name>
</gene>
<proteinExistence type="predicted"/>
<protein>
    <submittedName>
        <fullName evidence="4">DUF2807 domain-containing protein</fullName>
    </submittedName>
</protein>
<organism evidence="4 5">
    <name type="scientific">Scleromatobacter humisilvae</name>
    <dbReference type="NCBI Taxonomy" id="2897159"/>
    <lineage>
        <taxon>Bacteria</taxon>
        <taxon>Pseudomonadati</taxon>
        <taxon>Pseudomonadota</taxon>
        <taxon>Betaproteobacteria</taxon>
        <taxon>Burkholderiales</taxon>
        <taxon>Sphaerotilaceae</taxon>
        <taxon>Scleromatobacter</taxon>
    </lineage>
</organism>
<dbReference type="Pfam" id="PF10988">
    <property type="entry name" value="DUF2807"/>
    <property type="match status" value="1"/>
</dbReference>
<evidence type="ECO:0000256" key="2">
    <source>
        <dbReference type="SAM" id="SignalP"/>
    </source>
</evidence>
<dbReference type="InterPro" id="IPR021255">
    <property type="entry name" value="DUF2807"/>
</dbReference>
<dbReference type="EMBL" id="JAJLJH010000012">
    <property type="protein sequence ID" value="MCK9689201.1"/>
    <property type="molecule type" value="Genomic_DNA"/>
</dbReference>
<feature type="chain" id="PRO_5040912509" evidence="2">
    <location>
        <begin position="35"/>
        <end position="261"/>
    </location>
</feature>
<feature type="domain" description="Putative auto-transporter adhesin head GIN" evidence="3">
    <location>
        <begin position="63"/>
        <end position="244"/>
    </location>
</feature>
<evidence type="ECO:0000256" key="1">
    <source>
        <dbReference type="SAM" id="MobiDB-lite"/>
    </source>
</evidence>
<dbReference type="Proteomes" id="UP001139353">
    <property type="component" value="Unassembled WGS sequence"/>
</dbReference>
<dbReference type="AlphaFoldDB" id="A0A9X1YND9"/>
<reference evidence="4" key="1">
    <citation type="submission" date="2021-11" db="EMBL/GenBank/DDBJ databases">
        <title>BS-T2-15 a new species belonging to the Comamonadaceae family isolated from the soil of a French oak forest.</title>
        <authorList>
            <person name="Mieszkin S."/>
            <person name="Alain K."/>
        </authorList>
    </citation>
    <scope>NUCLEOTIDE SEQUENCE</scope>
    <source>
        <strain evidence="4">BS-T2-15</strain>
    </source>
</reference>
<keyword evidence="5" id="KW-1185">Reference proteome</keyword>
<accession>A0A9X1YND9</accession>
<keyword evidence="2" id="KW-0732">Signal</keyword>
<evidence type="ECO:0000313" key="4">
    <source>
        <dbReference type="EMBL" id="MCK9689201.1"/>
    </source>
</evidence>
<evidence type="ECO:0000313" key="5">
    <source>
        <dbReference type="Proteomes" id="UP001139353"/>
    </source>
</evidence>
<comment type="caution">
    <text evidence="4">The sequence shown here is derived from an EMBL/GenBank/DDBJ whole genome shotgun (WGS) entry which is preliminary data.</text>
</comment>